<protein>
    <recommendedName>
        <fullName evidence="1">PD-(D/E)XK endonuclease-like domain-containing protein</fullName>
    </recommendedName>
</protein>
<proteinExistence type="predicted"/>
<feature type="domain" description="PD-(D/E)XK endonuclease-like" evidence="1">
    <location>
        <begin position="50"/>
        <end position="141"/>
    </location>
</feature>
<sequence length="185" mass="21394">MNNSDDILPGYARVTEVLQPYTSFDGIDPAVLAKAADRGTRVHKYCELYTQNLLIEKVEDDCRPYVESFVQWFDTMVEEVWVSEMRLSCSKYLITGKLDMVATIKGDKTETLIDLKTPQQASLSWQLQTAAYRYLMRASQGIEISRRICLLLDREGKLPKIVEYTHHEADERLFLGAVELFHFFK</sequence>
<reference evidence="2" key="1">
    <citation type="submission" date="2013-12" db="EMBL/GenBank/DDBJ databases">
        <authorList>
            <person name="Li W."/>
            <person name="Chetelat R.T."/>
        </authorList>
    </citation>
    <scope>NUCLEOTIDE SEQUENCE</scope>
    <source>
        <strain evidence="2">CRIB-18</strain>
        <plasmid evidence="2">1</plasmid>
    </source>
</reference>
<organism evidence="2">
    <name type="scientific">Candidatus Criblamydia sequanensis CRIB-18</name>
    <dbReference type="NCBI Taxonomy" id="1437425"/>
    <lineage>
        <taxon>Bacteria</taxon>
        <taxon>Pseudomonadati</taxon>
        <taxon>Chlamydiota</taxon>
        <taxon>Chlamydiia</taxon>
        <taxon>Parachlamydiales</taxon>
        <taxon>Candidatus Criblamydiaceae</taxon>
        <taxon>Candidatus Criblamydia</taxon>
    </lineage>
</organism>
<evidence type="ECO:0000259" key="1">
    <source>
        <dbReference type="Pfam" id="PF12705"/>
    </source>
</evidence>
<name>A0A090D157_9BACT</name>
<dbReference type="AlphaFoldDB" id="A0A090D157"/>
<gene>
    <name evidence="2" type="ORF">CSEC_p0042</name>
</gene>
<dbReference type="RefSeq" id="WP_176454834.1">
    <property type="nucleotide sequence ID" value="NZ_LK031773.1"/>
</dbReference>
<dbReference type="EMBL" id="LK031773">
    <property type="protein sequence ID" value="CDR35313.1"/>
    <property type="molecule type" value="Genomic_DNA"/>
</dbReference>
<dbReference type="InterPro" id="IPR011604">
    <property type="entry name" value="PDDEXK-like_dom_sf"/>
</dbReference>
<reference evidence="2" key="2">
    <citation type="submission" date="2014-09" db="EMBL/GenBank/DDBJ databases">
        <title>Criblamydia sequanensis harbors a mega-plasmid encoding arsenite resistance.</title>
        <authorList>
            <person name="Bertelli C."/>
            <person name="Goesmann A."/>
            <person name="Greub G."/>
        </authorList>
    </citation>
    <scope>NUCLEOTIDE SEQUENCE [LARGE SCALE GENOMIC DNA]</scope>
    <source>
        <strain evidence="2">CRIB-18</strain>
        <plasmid evidence="2">1</plasmid>
    </source>
</reference>
<dbReference type="Gene3D" id="3.90.320.10">
    <property type="match status" value="1"/>
</dbReference>
<dbReference type="Pfam" id="PF12705">
    <property type="entry name" value="PDDEXK_1"/>
    <property type="match status" value="1"/>
</dbReference>
<accession>A0A090D157</accession>
<keyword evidence="2" id="KW-0614">Plasmid</keyword>
<dbReference type="InterPro" id="IPR038726">
    <property type="entry name" value="PDDEXK_AddAB-type"/>
</dbReference>
<evidence type="ECO:0000313" key="2">
    <source>
        <dbReference type="EMBL" id="CDR35313.1"/>
    </source>
</evidence>
<geneLocation type="plasmid" evidence="2">
    <name>1</name>
</geneLocation>